<accession>A0A699YL27</accession>
<dbReference type="AlphaFoldDB" id="A0A699YL27"/>
<keyword evidence="2" id="KW-1185">Reference proteome</keyword>
<evidence type="ECO:0000313" key="2">
    <source>
        <dbReference type="Proteomes" id="UP000485058"/>
    </source>
</evidence>
<evidence type="ECO:0000313" key="1">
    <source>
        <dbReference type="EMBL" id="GFH08678.1"/>
    </source>
</evidence>
<gene>
    <name evidence="1" type="ORF">HaLaN_03678</name>
</gene>
<name>A0A699YL27_HAELA</name>
<sequence>MHLQDVYIGSKDCMELAYSPDNAVAKV</sequence>
<comment type="caution">
    <text evidence="1">The sequence shown here is derived from an EMBL/GenBank/DDBJ whole genome shotgun (WGS) entry which is preliminary data.</text>
</comment>
<dbReference type="Proteomes" id="UP000485058">
    <property type="component" value="Unassembled WGS sequence"/>
</dbReference>
<dbReference type="EMBL" id="BLLF01000177">
    <property type="protein sequence ID" value="GFH08678.1"/>
    <property type="molecule type" value="Genomic_DNA"/>
</dbReference>
<protein>
    <submittedName>
        <fullName evidence="1">Uncharacterized protein</fullName>
    </submittedName>
</protein>
<proteinExistence type="predicted"/>
<reference evidence="1 2" key="1">
    <citation type="submission" date="2020-02" db="EMBL/GenBank/DDBJ databases">
        <title>Draft genome sequence of Haematococcus lacustris strain NIES-144.</title>
        <authorList>
            <person name="Morimoto D."/>
            <person name="Nakagawa S."/>
            <person name="Yoshida T."/>
            <person name="Sawayama S."/>
        </authorList>
    </citation>
    <scope>NUCLEOTIDE SEQUENCE [LARGE SCALE GENOMIC DNA]</scope>
    <source>
        <strain evidence="1 2">NIES-144</strain>
    </source>
</reference>
<organism evidence="1 2">
    <name type="scientific">Haematococcus lacustris</name>
    <name type="common">Green alga</name>
    <name type="synonym">Haematococcus pluvialis</name>
    <dbReference type="NCBI Taxonomy" id="44745"/>
    <lineage>
        <taxon>Eukaryota</taxon>
        <taxon>Viridiplantae</taxon>
        <taxon>Chlorophyta</taxon>
        <taxon>core chlorophytes</taxon>
        <taxon>Chlorophyceae</taxon>
        <taxon>CS clade</taxon>
        <taxon>Chlamydomonadales</taxon>
        <taxon>Haematococcaceae</taxon>
        <taxon>Haematococcus</taxon>
    </lineage>
</organism>